<evidence type="ECO:0000256" key="3">
    <source>
        <dbReference type="ARBA" id="ARBA00022833"/>
    </source>
</evidence>
<dbReference type="InterPro" id="IPR017907">
    <property type="entry name" value="Znf_RING_CS"/>
</dbReference>
<keyword evidence="7" id="KW-1185">Reference proteome</keyword>
<dbReference type="PANTHER" id="PTHR25462:SF229">
    <property type="entry name" value="TRANSCRIPTION INTERMEDIARY FACTOR 1-BETA"/>
    <property type="match status" value="1"/>
</dbReference>
<dbReference type="SMART" id="SM00184">
    <property type="entry name" value="RING"/>
    <property type="match status" value="1"/>
</dbReference>
<protein>
    <recommendedName>
        <fullName evidence="5">RING-type domain-containing protein</fullName>
    </recommendedName>
</protein>
<feature type="domain" description="RING-type" evidence="5">
    <location>
        <begin position="123"/>
        <end position="153"/>
    </location>
</feature>
<sequence>MSSGPVRNAPRCRRAQTPFYHAAARPGPTTSRFRVAPALPHDVIEITINEEIPIHPHCKPAPAVHAEASVKILFNDEAAEQAGDVASTSNTSSADADATKAELASLRAVIQKVLSERDLSLECPICKTVFRELHTLKCGHSFCGACLKQWFQCCWSKWVADSDNPVPAALSLRDISKLPLSLAVISVVTKHIGPMPFTCPTCRGSVGRQEPFKTIALCQISNSITSLLGGACGEEDLPTNWTGYFLDVALAWNLIGGVDSPKHQMIQYSDNKIKSEGYQLVHCSADQTSRRLSAVHKSCIFCKTAQPLS</sequence>
<reference evidence="6" key="1">
    <citation type="journal article" date="2020" name="New Phytol.">
        <title>Comparative genomics reveals dynamic genome evolution in host specialist ectomycorrhizal fungi.</title>
        <authorList>
            <person name="Lofgren L.A."/>
            <person name="Nguyen N.H."/>
            <person name="Vilgalys R."/>
            <person name="Ruytinx J."/>
            <person name="Liao H.L."/>
            <person name="Branco S."/>
            <person name="Kuo A."/>
            <person name="LaButti K."/>
            <person name="Lipzen A."/>
            <person name="Andreopoulos W."/>
            <person name="Pangilinan J."/>
            <person name="Riley R."/>
            <person name="Hundley H."/>
            <person name="Na H."/>
            <person name="Barry K."/>
            <person name="Grigoriev I.V."/>
            <person name="Stajich J.E."/>
            <person name="Kennedy P.G."/>
        </authorList>
    </citation>
    <scope>NUCLEOTIDE SEQUENCE</scope>
    <source>
        <strain evidence="6">FC423</strain>
    </source>
</reference>
<dbReference type="GeneID" id="64696141"/>
<evidence type="ECO:0000256" key="4">
    <source>
        <dbReference type="PROSITE-ProRule" id="PRU00175"/>
    </source>
</evidence>
<dbReference type="SUPFAM" id="SSF57850">
    <property type="entry name" value="RING/U-box"/>
    <property type="match status" value="1"/>
</dbReference>
<proteinExistence type="predicted"/>
<dbReference type="PROSITE" id="PS50089">
    <property type="entry name" value="ZF_RING_2"/>
    <property type="match status" value="1"/>
</dbReference>
<dbReference type="GO" id="GO:0008270">
    <property type="term" value="F:zinc ion binding"/>
    <property type="evidence" value="ECO:0007669"/>
    <property type="project" value="UniProtKB-KW"/>
</dbReference>
<dbReference type="InterPro" id="IPR018957">
    <property type="entry name" value="Znf_C3HC4_RING-type"/>
</dbReference>
<comment type="caution">
    <text evidence="6">The sequence shown here is derived from an EMBL/GenBank/DDBJ whole genome shotgun (WGS) entry which is preliminary data.</text>
</comment>
<dbReference type="PROSITE" id="PS00518">
    <property type="entry name" value="ZF_RING_1"/>
    <property type="match status" value="1"/>
</dbReference>
<dbReference type="InterPro" id="IPR047153">
    <property type="entry name" value="TRIM45/56/19-like"/>
</dbReference>
<dbReference type="GO" id="GO:0061630">
    <property type="term" value="F:ubiquitin protein ligase activity"/>
    <property type="evidence" value="ECO:0007669"/>
    <property type="project" value="TreeGrafter"/>
</dbReference>
<dbReference type="Gene3D" id="3.30.40.10">
    <property type="entry name" value="Zinc/RING finger domain, C3HC4 (zinc finger)"/>
    <property type="match status" value="1"/>
</dbReference>
<evidence type="ECO:0000256" key="2">
    <source>
        <dbReference type="ARBA" id="ARBA00022771"/>
    </source>
</evidence>
<dbReference type="OrthoDB" id="2656116at2759"/>
<dbReference type="AlphaFoldDB" id="A0A9P7F420"/>
<evidence type="ECO:0000259" key="5">
    <source>
        <dbReference type="PROSITE" id="PS50089"/>
    </source>
</evidence>
<dbReference type="InterPro" id="IPR001841">
    <property type="entry name" value="Znf_RING"/>
</dbReference>
<dbReference type="Pfam" id="PF00097">
    <property type="entry name" value="zf-C3HC4"/>
    <property type="match status" value="1"/>
</dbReference>
<organism evidence="6 7">
    <name type="scientific">Suillus discolor</name>
    <dbReference type="NCBI Taxonomy" id="1912936"/>
    <lineage>
        <taxon>Eukaryota</taxon>
        <taxon>Fungi</taxon>
        <taxon>Dikarya</taxon>
        <taxon>Basidiomycota</taxon>
        <taxon>Agaricomycotina</taxon>
        <taxon>Agaricomycetes</taxon>
        <taxon>Agaricomycetidae</taxon>
        <taxon>Boletales</taxon>
        <taxon>Suillineae</taxon>
        <taxon>Suillaceae</taxon>
        <taxon>Suillus</taxon>
    </lineage>
</organism>
<evidence type="ECO:0000313" key="7">
    <source>
        <dbReference type="Proteomes" id="UP000823399"/>
    </source>
</evidence>
<dbReference type="Proteomes" id="UP000823399">
    <property type="component" value="Unassembled WGS sequence"/>
</dbReference>
<keyword evidence="2 4" id="KW-0863">Zinc-finger</keyword>
<gene>
    <name evidence="6" type="ORF">F5147DRAFT_654624</name>
</gene>
<name>A0A9P7F420_9AGAM</name>
<dbReference type="InterPro" id="IPR013083">
    <property type="entry name" value="Znf_RING/FYVE/PHD"/>
</dbReference>
<dbReference type="PANTHER" id="PTHR25462">
    <property type="entry name" value="BONUS, ISOFORM C-RELATED"/>
    <property type="match status" value="1"/>
</dbReference>
<dbReference type="EMBL" id="JABBWM010000043">
    <property type="protein sequence ID" value="KAG2103707.1"/>
    <property type="molecule type" value="Genomic_DNA"/>
</dbReference>
<evidence type="ECO:0000313" key="6">
    <source>
        <dbReference type="EMBL" id="KAG2103707.1"/>
    </source>
</evidence>
<keyword evidence="3" id="KW-0862">Zinc</keyword>
<accession>A0A9P7F420</accession>
<keyword evidence="1" id="KW-0479">Metal-binding</keyword>
<dbReference type="GO" id="GO:0006513">
    <property type="term" value="P:protein monoubiquitination"/>
    <property type="evidence" value="ECO:0007669"/>
    <property type="project" value="TreeGrafter"/>
</dbReference>
<evidence type="ECO:0000256" key="1">
    <source>
        <dbReference type="ARBA" id="ARBA00022723"/>
    </source>
</evidence>
<dbReference type="RefSeq" id="XP_041290604.1">
    <property type="nucleotide sequence ID" value="XM_041433882.1"/>
</dbReference>